<comment type="caution">
    <text evidence="5">The sequence shown here is derived from an EMBL/GenBank/DDBJ whole genome shotgun (WGS) entry which is preliminary data.</text>
</comment>
<evidence type="ECO:0000256" key="3">
    <source>
        <dbReference type="ARBA" id="ARBA00022839"/>
    </source>
</evidence>
<keyword evidence="6" id="KW-1185">Reference proteome</keyword>
<feature type="domain" description="Exonuclease" evidence="4">
    <location>
        <begin position="3"/>
        <end position="179"/>
    </location>
</feature>
<dbReference type="CDD" id="cd06127">
    <property type="entry name" value="DEDDh"/>
    <property type="match status" value="1"/>
</dbReference>
<dbReference type="SUPFAM" id="SSF53098">
    <property type="entry name" value="Ribonuclease H-like"/>
    <property type="match status" value="1"/>
</dbReference>
<dbReference type="RefSeq" id="WP_199153476.1">
    <property type="nucleotide sequence ID" value="NZ_JBDXMI010000015.1"/>
</dbReference>
<dbReference type="Pfam" id="PF00929">
    <property type="entry name" value="RNase_T"/>
    <property type="match status" value="1"/>
</dbReference>
<accession>A0ABV0J0W6</accession>
<dbReference type="InterPro" id="IPR036397">
    <property type="entry name" value="RNaseH_sf"/>
</dbReference>
<dbReference type="PANTHER" id="PTHR30231">
    <property type="entry name" value="DNA POLYMERASE III SUBUNIT EPSILON"/>
    <property type="match status" value="1"/>
</dbReference>
<reference evidence="5 6" key="1">
    <citation type="submission" date="2024-05" db="EMBL/GenBank/DDBJ databases">
        <authorList>
            <person name="De Oliveira J.P."/>
            <person name="Noriler S.A."/>
            <person name="De Oliveira A.G."/>
            <person name="Sipoli D.S."/>
        </authorList>
    </citation>
    <scope>NUCLEOTIDE SEQUENCE [LARGE SCALE GENOMIC DNA]</scope>
    <source>
        <strain evidence="5 6">LABIM192</strain>
    </source>
</reference>
<dbReference type="InterPro" id="IPR012337">
    <property type="entry name" value="RNaseH-like_sf"/>
</dbReference>
<protein>
    <submittedName>
        <fullName evidence="5">3'-5' exonuclease</fullName>
    </submittedName>
</protein>
<dbReference type="PANTHER" id="PTHR30231:SF4">
    <property type="entry name" value="PROTEIN NEN2"/>
    <property type="match status" value="1"/>
</dbReference>
<keyword evidence="3 5" id="KW-0269">Exonuclease</keyword>
<keyword evidence="2" id="KW-0378">Hydrolase</keyword>
<gene>
    <name evidence="5" type="ORF">ABI908_24100</name>
</gene>
<dbReference type="GO" id="GO:0004527">
    <property type="term" value="F:exonuclease activity"/>
    <property type="evidence" value="ECO:0007669"/>
    <property type="project" value="UniProtKB-KW"/>
</dbReference>
<evidence type="ECO:0000259" key="4">
    <source>
        <dbReference type="SMART" id="SM00479"/>
    </source>
</evidence>
<evidence type="ECO:0000256" key="1">
    <source>
        <dbReference type="ARBA" id="ARBA00022722"/>
    </source>
</evidence>
<name>A0ABV0J0W6_9NEIS</name>
<evidence type="ECO:0000313" key="6">
    <source>
        <dbReference type="Proteomes" id="UP001462502"/>
    </source>
</evidence>
<proteinExistence type="predicted"/>
<evidence type="ECO:0000256" key="2">
    <source>
        <dbReference type="ARBA" id="ARBA00022801"/>
    </source>
</evidence>
<evidence type="ECO:0000313" key="5">
    <source>
        <dbReference type="EMBL" id="MEO9387183.1"/>
    </source>
</evidence>
<keyword evidence="1" id="KW-0540">Nuclease</keyword>
<dbReference type="Gene3D" id="3.30.420.10">
    <property type="entry name" value="Ribonuclease H-like superfamily/Ribonuclease H"/>
    <property type="match status" value="1"/>
</dbReference>
<organism evidence="5 6">
    <name type="scientific">Chromobacterium phragmitis</name>
    <dbReference type="NCBI Taxonomy" id="2202141"/>
    <lineage>
        <taxon>Bacteria</taxon>
        <taxon>Pseudomonadati</taxon>
        <taxon>Pseudomonadota</taxon>
        <taxon>Betaproteobacteria</taxon>
        <taxon>Neisseriales</taxon>
        <taxon>Chromobacteriaceae</taxon>
        <taxon>Chromobacterium</taxon>
    </lineage>
</organism>
<sequence>MAIIIGFDLETTGLLEPDTHGENRIIELAALLYDERGTLKNKIVRRFNPGRPIGAKATEVHGIVFEMVAMEPMFQDLAEKITPILRAADLIVAHNGLGFDMPFYNKEIISLGMAPLSKEKFFDTMIASPWATFYGKSPNLGELCFALDVDYDPSKAHAAEYDVDCMMKCYFEGVRRGVYPQLATL</sequence>
<dbReference type="SMART" id="SM00479">
    <property type="entry name" value="EXOIII"/>
    <property type="match status" value="1"/>
</dbReference>
<dbReference type="EMBL" id="JBDXMI010000015">
    <property type="protein sequence ID" value="MEO9387183.1"/>
    <property type="molecule type" value="Genomic_DNA"/>
</dbReference>
<dbReference type="InterPro" id="IPR013520">
    <property type="entry name" value="Ribonucl_H"/>
</dbReference>
<dbReference type="Proteomes" id="UP001462502">
    <property type="component" value="Unassembled WGS sequence"/>
</dbReference>